<evidence type="ECO:0000256" key="2">
    <source>
        <dbReference type="ARBA" id="ARBA00023015"/>
    </source>
</evidence>
<protein>
    <recommendedName>
        <fullName evidence="7">E2F/DP family winged-helix DNA-binding domain-containing protein</fullName>
    </recommendedName>
</protein>
<feature type="region of interest" description="Disordered" evidence="6">
    <location>
        <begin position="778"/>
        <end position="907"/>
    </location>
</feature>
<dbReference type="EMBL" id="JALLAZ020001788">
    <property type="protein sequence ID" value="KAL3763933.1"/>
    <property type="molecule type" value="Genomic_DNA"/>
</dbReference>
<keyword evidence="5" id="KW-0539">Nucleus</keyword>
<comment type="subcellular location">
    <subcellularLocation>
        <location evidence="5">Nucleus</location>
    </subcellularLocation>
</comment>
<feature type="region of interest" description="Disordered" evidence="6">
    <location>
        <begin position="1"/>
        <end position="85"/>
    </location>
</feature>
<dbReference type="GO" id="GO:0003677">
    <property type="term" value="F:DNA binding"/>
    <property type="evidence" value="ECO:0007669"/>
    <property type="project" value="UniProtKB-KW"/>
</dbReference>
<feature type="compositionally biased region" description="Polar residues" evidence="6">
    <location>
        <begin position="288"/>
        <end position="304"/>
    </location>
</feature>
<feature type="compositionally biased region" description="Basic residues" evidence="6">
    <location>
        <begin position="117"/>
        <end position="128"/>
    </location>
</feature>
<evidence type="ECO:0000256" key="6">
    <source>
        <dbReference type="SAM" id="MobiDB-lite"/>
    </source>
</evidence>
<dbReference type="AlphaFoldDB" id="A0ABD3MJK1"/>
<dbReference type="SUPFAM" id="SSF46785">
    <property type="entry name" value="Winged helix' DNA-binding domain"/>
    <property type="match status" value="1"/>
</dbReference>
<feature type="compositionally biased region" description="Polar residues" evidence="6">
    <location>
        <begin position="326"/>
        <end position="349"/>
    </location>
</feature>
<evidence type="ECO:0000256" key="5">
    <source>
        <dbReference type="RuleBase" id="RU003796"/>
    </source>
</evidence>
<sequence>MMRQGKDAASEETSSRSQGVPYMTSAPGASASGGGGGGGGAFPQYSMPPPPQQYQAMHQYSHTGHGSSSPMNYGHGHGSSLVPPVVHSGCDLLDIRQQHQQQHHHQHHQHQQQQEHHQHHRMHHHGHGNHGGQGMPTPPPGYVLVPAQASATGKSSPTLVATAAEAVTPDKHNKSNAKHNRQRYAAHNQPAPARHSTAYHHPSVGHHPKYLQEQQQHHPHHQQDQQKLLHPHQQHQISKSLRTQHQGMAAASHHADGTPSRSVGGSSLPSYHSSNPSQYMSGPPVSTGVINSAAPQRNCYSSPDSADGVGKYSSPIHLSASHRSQHSPANSTPINPSPQFTKPKNTTPKAQPPTIHSVHSGLASSPSSWKTPSPSSGDGSDSGSAGSGSVFPPGLMTANGRFDSSLGLLTKKFVHLLKRAAFNGTSEDGASIRLRAKGSDCTLDLNAAAKELQVQKRRIYDITNVLEGIGLIEKRSKNHIAWIGDDPREASSSTSMTIIGKDFPMSEKNAPDSPPHIVRHNEPGGLKGVSPSNVIQREEEKHLVNDVDALEREEKELDRYIAYMSSLVKSYSKSPHDSSNRSGESGGTNPWMYITKDELTSLSSLCGDTVIAVRAPAGTMLDVPDPDEGMKPGTRKFQMFLKSPGDEKIDVFLVQYGSCVQKKGEEIYSEKVAYPSGASAPEKKIPAEKNSSDKRQATDLEIAVSNKRACLQSVAKLNDVAEDDTPLPYRPTAELTTPVRKGSESPALATPDNANSSDPTGSPYYSSWEKYTCFTPLDSKTATPEQRDEHNEDTASGSNKGFGSPPRNVCFRNSANASPRFRGREIEPSSSSSVVTHSDQSQNNSSSSTTSPNHEVEFRDDTSRDEEHPLNDSANAHLKSPRILNSPSFLNSPPRSDSSGGGSFDFMDRHFDEELINGGAFFEAPLSPNNDNFLNFPSND</sequence>
<feature type="region of interest" description="Disordered" evidence="6">
    <location>
        <begin position="97"/>
        <end position="392"/>
    </location>
</feature>
<dbReference type="FunFam" id="1.10.10.10:FF:000008">
    <property type="entry name" value="E2F transcription factor 1"/>
    <property type="match status" value="1"/>
</dbReference>
<feature type="compositionally biased region" description="Gly residues" evidence="6">
    <location>
        <begin position="31"/>
        <end position="41"/>
    </location>
</feature>
<keyword evidence="9" id="KW-1185">Reference proteome</keyword>
<organism evidence="8 9">
    <name type="scientific">Stephanodiscus triporus</name>
    <dbReference type="NCBI Taxonomy" id="2934178"/>
    <lineage>
        <taxon>Eukaryota</taxon>
        <taxon>Sar</taxon>
        <taxon>Stramenopiles</taxon>
        <taxon>Ochrophyta</taxon>
        <taxon>Bacillariophyta</taxon>
        <taxon>Coscinodiscophyceae</taxon>
        <taxon>Thalassiosirophycidae</taxon>
        <taxon>Stephanodiscales</taxon>
        <taxon>Stephanodiscaceae</taxon>
        <taxon>Stephanodiscus</taxon>
    </lineage>
</organism>
<evidence type="ECO:0000256" key="1">
    <source>
        <dbReference type="ARBA" id="ARBA00010940"/>
    </source>
</evidence>
<dbReference type="Pfam" id="PF16421">
    <property type="entry name" value="E2F_CC-MB"/>
    <property type="match status" value="1"/>
</dbReference>
<keyword evidence="2 5" id="KW-0805">Transcription regulation</keyword>
<keyword evidence="3 5" id="KW-0238">DNA-binding</keyword>
<feature type="compositionally biased region" description="Basic residues" evidence="6">
    <location>
        <begin position="101"/>
        <end position="110"/>
    </location>
</feature>
<dbReference type="InterPro" id="IPR003316">
    <property type="entry name" value="E2F_WHTH_DNA-bd_dom"/>
</dbReference>
<feature type="compositionally biased region" description="Polar residues" evidence="6">
    <location>
        <begin position="883"/>
        <end position="895"/>
    </location>
</feature>
<feature type="region of interest" description="Disordered" evidence="6">
    <location>
        <begin position="722"/>
        <end position="762"/>
    </location>
</feature>
<evidence type="ECO:0000256" key="4">
    <source>
        <dbReference type="ARBA" id="ARBA00023163"/>
    </source>
</evidence>
<evidence type="ECO:0000259" key="7">
    <source>
        <dbReference type="SMART" id="SM01372"/>
    </source>
</evidence>
<gene>
    <name evidence="8" type="ORF">ACHAW5_008371</name>
</gene>
<evidence type="ECO:0000256" key="3">
    <source>
        <dbReference type="ARBA" id="ARBA00023125"/>
    </source>
</evidence>
<feature type="compositionally biased region" description="Low complexity" evidence="6">
    <location>
        <begin position="364"/>
        <end position="389"/>
    </location>
</feature>
<dbReference type="PANTHER" id="PTHR12081">
    <property type="entry name" value="TRANSCRIPTION FACTOR E2F"/>
    <property type="match status" value="1"/>
</dbReference>
<proteinExistence type="inferred from homology"/>
<feature type="compositionally biased region" description="Polar residues" evidence="6">
    <location>
        <begin position="149"/>
        <end position="159"/>
    </location>
</feature>
<evidence type="ECO:0000313" key="8">
    <source>
        <dbReference type="EMBL" id="KAL3763933.1"/>
    </source>
</evidence>
<feature type="compositionally biased region" description="Basic and acidic residues" evidence="6">
    <location>
        <begin position="854"/>
        <end position="870"/>
    </location>
</feature>
<dbReference type="InterPro" id="IPR036390">
    <property type="entry name" value="WH_DNA-bd_sf"/>
</dbReference>
<dbReference type="PANTHER" id="PTHR12081:SF18">
    <property type="entry name" value="TRANSCRIPTION FACTOR E2F2-RELATED"/>
    <property type="match status" value="1"/>
</dbReference>
<dbReference type="InterPro" id="IPR036388">
    <property type="entry name" value="WH-like_DNA-bd_sf"/>
</dbReference>
<dbReference type="Pfam" id="PF02319">
    <property type="entry name" value="WHD_E2F_TDP"/>
    <property type="match status" value="1"/>
</dbReference>
<dbReference type="InterPro" id="IPR015633">
    <property type="entry name" value="E2F"/>
</dbReference>
<reference evidence="8 9" key="1">
    <citation type="submission" date="2024-10" db="EMBL/GenBank/DDBJ databases">
        <title>Updated reference genomes for cyclostephanoid diatoms.</title>
        <authorList>
            <person name="Roberts W.R."/>
            <person name="Alverson A.J."/>
        </authorList>
    </citation>
    <scope>NUCLEOTIDE SEQUENCE [LARGE SCALE GENOMIC DNA]</scope>
    <source>
        <strain evidence="8 9">AJA276-08</strain>
    </source>
</reference>
<dbReference type="GO" id="GO:0005634">
    <property type="term" value="C:nucleus"/>
    <property type="evidence" value="ECO:0007669"/>
    <property type="project" value="UniProtKB-SubCell"/>
</dbReference>
<evidence type="ECO:0000313" key="9">
    <source>
        <dbReference type="Proteomes" id="UP001530315"/>
    </source>
</evidence>
<feature type="compositionally biased region" description="Polar residues" evidence="6">
    <location>
        <begin position="61"/>
        <end position="71"/>
    </location>
</feature>
<dbReference type="InterPro" id="IPR037241">
    <property type="entry name" value="E2F-DP_heterodim"/>
</dbReference>
<dbReference type="SUPFAM" id="SSF144074">
    <property type="entry name" value="E2F-DP heterodimerization region"/>
    <property type="match status" value="1"/>
</dbReference>
<accession>A0ABD3MJK1</accession>
<dbReference type="Proteomes" id="UP001530315">
    <property type="component" value="Unassembled WGS sequence"/>
</dbReference>
<keyword evidence="4 5" id="KW-0804">Transcription</keyword>
<dbReference type="CDD" id="cd14660">
    <property type="entry name" value="E2F_DD"/>
    <property type="match status" value="1"/>
</dbReference>
<feature type="compositionally biased region" description="Polar residues" evidence="6">
    <location>
        <begin position="237"/>
        <end position="246"/>
    </location>
</feature>
<feature type="compositionally biased region" description="Polar residues" evidence="6">
    <location>
        <begin position="752"/>
        <end position="762"/>
    </location>
</feature>
<comment type="caution">
    <text evidence="8">The sequence shown here is derived from an EMBL/GenBank/DDBJ whole genome shotgun (WGS) entry which is preliminary data.</text>
</comment>
<feature type="compositionally biased region" description="Low complexity" evidence="6">
    <location>
        <begin position="262"/>
        <end position="277"/>
    </location>
</feature>
<name>A0ABD3MJK1_9STRA</name>
<feature type="region of interest" description="Disordered" evidence="6">
    <location>
        <begin position="677"/>
        <end position="696"/>
    </location>
</feature>
<feature type="compositionally biased region" description="Low complexity" evidence="6">
    <location>
        <begin position="829"/>
        <end position="851"/>
    </location>
</feature>
<feature type="compositionally biased region" description="Basic residues" evidence="6">
    <location>
        <begin position="174"/>
        <end position="184"/>
    </location>
</feature>
<dbReference type="SMART" id="SM01372">
    <property type="entry name" value="E2F_TDP"/>
    <property type="match status" value="1"/>
</dbReference>
<dbReference type="InterPro" id="IPR032198">
    <property type="entry name" value="E2F_CC-MB"/>
</dbReference>
<feature type="compositionally biased region" description="Basic and acidic residues" evidence="6">
    <location>
        <begin position="681"/>
        <end position="696"/>
    </location>
</feature>
<dbReference type="Gene3D" id="6.10.250.540">
    <property type="match status" value="1"/>
</dbReference>
<dbReference type="Gene3D" id="1.10.10.10">
    <property type="entry name" value="Winged helix-like DNA-binding domain superfamily/Winged helix DNA-binding domain"/>
    <property type="match status" value="1"/>
</dbReference>
<feature type="domain" description="E2F/DP family winged-helix DNA-binding" evidence="7">
    <location>
        <begin position="401"/>
        <end position="484"/>
    </location>
</feature>
<comment type="similarity">
    <text evidence="1 5">Belongs to the E2F/DP family.</text>
</comment>